<dbReference type="Pfam" id="PF22817">
    <property type="entry name" value="ApeP-like"/>
    <property type="match status" value="1"/>
</dbReference>
<name>A0ABW8JPC5_9GAMM</name>
<dbReference type="Proteomes" id="UP001620461">
    <property type="component" value="Unassembled WGS sequence"/>
</dbReference>
<dbReference type="InterPro" id="IPR016776">
    <property type="entry name" value="ApeP-like_dehydratase"/>
</dbReference>
<dbReference type="EMBL" id="JADIKJ010000024">
    <property type="protein sequence ID" value="MFK2902096.1"/>
    <property type="molecule type" value="Genomic_DNA"/>
</dbReference>
<gene>
    <name evidence="1" type="ORF">ISP15_17300</name>
</gene>
<accession>A0ABW8JPC5</accession>
<proteinExistence type="predicted"/>
<keyword evidence="2" id="KW-1185">Reference proteome</keyword>
<organism evidence="1 2">
    <name type="scientific">Dyella jejuensis</name>
    <dbReference type="NCBI Taxonomy" id="1432009"/>
    <lineage>
        <taxon>Bacteria</taxon>
        <taxon>Pseudomonadati</taxon>
        <taxon>Pseudomonadota</taxon>
        <taxon>Gammaproteobacteria</taxon>
        <taxon>Lysobacterales</taxon>
        <taxon>Rhodanobacteraceae</taxon>
        <taxon>Dyella</taxon>
    </lineage>
</organism>
<reference evidence="1 2" key="1">
    <citation type="submission" date="2020-10" db="EMBL/GenBank/DDBJ databases">
        <title>Phylogeny of dyella-like bacteria.</title>
        <authorList>
            <person name="Fu J."/>
        </authorList>
    </citation>
    <scope>NUCLEOTIDE SEQUENCE [LARGE SCALE GENOMIC DNA]</scope>
    <source>
        <strain evidence="1 2">JP1</strain>
    </source>
</reference>
<evidence type="ECO:0000313" key="2">
    <source>
        <dbReference type="Proteomes" id="UP001620461"/>
    </source>
</evidence>
<dbReference type="RefSeq" id="WP_404549117.1">
    <property type="nucleotide sequence ID" value="NZ_JADIKJ010000024.1"/>
</dbReference>
<evidence type="ECO:0000313" key="1">
    <source>
        <dbReference type="EMBL" id="MFK2902096.1"/>
    </source>
</evidence>
<sequence length="129" mass="13872">MALLDAVLDWDAGSIHAIGERHALHGHPLRSTVGLHAIHLAEYGAQAVAVHGALLAAAQGDEASIRAGRLASLREVELAVEYVDLSLGRLDIQATRLMADERGAQYTFKIEQRQRPLASGRVVVIYADS</sequence>
<protein>
    <submittedName>
        <fullName evidence="1">Phosphotransferase</fullName>
    </submittedName>
</protein>
<comment type="caution">
    <text evidence="1">The sequence shown here is derived from an EMBL/GenBank/DDBJ whole genome shotgun (WGS) entry which is preliminary data.</text>
</comment>